<organism evidence="3">
    <name type="scientific">Odontella aurita</name>
    <dbReference type="NCBI Taxonomy" id="265563"/>
    <lineage>
        <taxon>Eukaryota</taxon>
        <taxon>Sar</taxon>
        <taxon>Stramenopiles</taxon>
        <taxon>Ochrophyta</taxon>
        <taxon>Bacillariophyta</taxon>
        <taxon>Mediophyceae</taxon>
        <taxon>Biddulphiophycidae</taxon>
        <taxon>Eupodiscales</taxon>
        <taxon>Odontellaceae</taxon>
        <taxon>Odontella</taxon>
    </lineage>
</organism>
<dbReference type="Gene3D" id="2.60.120.10">
    <property type="entry name" value="Jelly Rolls"/>
    <property type="match status" value="2"/>
</dbReference>
<feature type="compositionally biased region" description="Basic and acidic residues" evidence="1">
    <location>
        <begin position="267"/>
        <end position="293"/>
    </location>
</feature>
<protein>
    <recommendedName>
        <fullName evidence="2">JmjC domain-containing protein</fullName>
    </recommendedName>
</protein>
<feature type="region of interest" description="Disordered" evidence="1">
    <location>
        <begin position="405"/>
        <end position="439"/>
    </location>
</feature>
<dbReference type="PANTHER" id="PTHR12461:SF99">
    <property type="entry name" value="BIFUNCTIONAL PEPTIDASE AND (3S)-LYSYL HYDROXYLASE JMJD7"/>
    <property type="match status" value="1"/>
</dbReference>
<evidence type="ECO:0000313" key="3">
    <source>
        <dbReference type="EMBL" id="CAE2203437.1"/>
    </source>
</evidence>
<evidence type="ECO:0000256" key="1">
    <source>
        <dbReference type="SAM" id="MobiDB-lite"/>
    </source>
</evidence>
<name>A0A7S4HMH8_9STRA</name>
<gene>
    <name evidence="3" type="ORF">OAUR00152_LOCUS1681</name>
</gene>
<sequence length="548" mass="60169">MMAPNGNSQEKDEDIDRRRRSSSASNDGGTTTLPDVSFAQTPHPPGAAGGGRIRPASPSTLPRALLALSDDVGGLWALPPRRRRRSTDDDDAVDILDGPPSPLAFLGDYVSRSRPCIIRNAVATTAAAAADGDGDGVRSPLRLTLDDLVEMTDDEDGRGGDAYSDADGEAVTLTVDVTPDGRGDCVRAVHISEGGGEVGVGSRRRMFVKPEERRMSAAAFREALRAGREEWAEGLRKRGGGDSAGEEESVRDEDGMEVFPSAAAAALDDKVERANADARRPEEEKMDEKGVHSRDRRCRRRRPPVLYYSRQNDCLRTELSPLFRSASSLIPRTFPWAERAFGTGPPDAVNLWVGDERAVSGMHKDHYENLFYVASGEKVFTLCPPGDAPFLHEDEFESGTFRCGSKGGGGEEGGDAWSVIPDYDNDEDEGGRRGSGDRPAKVRWIEPDIDRLLDDGDFEDAGDQESASYLRRFPLLRHAHPTRVYVREGDLLYLPALWFHRVTQTTETVGINYWFDMKFDSPGWCYFNFLQNLHVRSNGGSDGDGQSR</sequence>
<proteinExistence type="predicted"/>
<dbReference type="InterPro" id="IPR014710">
    <property type="entry name" value="RmlC-like_jellyroll"/>
</dbReference>
<feature type="region of interest" description="Disordered" evidence="1">
    <location>
        <begin position="76"/>
        <end position="95"/>
    </location>
</feature>
<dbReference type="EMBL" id="HBKQ01002495">
    <property type="protein sequence ID" value="CAE2203437.1"/>
    <property type="molecule type" value="Transcribed_RNA"/>
</dbReference>
<dbReference type="PANTHER" id="PTHR12461">
    <property type="entry name" value="HYPOXIA-INDUCIBLE FACTOR 1 ALPHA INHIBITOR-RELATED"/>
    <property type="match status" value="1"/>
</dbReference>
<dbReference type="InterPro" id="IPR041667">
    <property type="entry name" value="Cupin_8"/>
</dbReference>
<accession>A0A7S4HMH8</accession>
<feature type="domain" description="JmjC" evidence="2">
    <location>
        <begin position="319"/>
        <end position="530"/>
    </location>
</feature>
<feature type="region of interest" description="Disordered" evidence="1">
    <location>
        <begin position="233"/>
        <end position="295"/>
    </location>
</feature>
<dbReference type="SMART" id="SM00558">
    <property type="entry name" value="JmjC"/>
    <property type="match status" value="1"/>
</dbReference>
<feature type="region of interest" description="Disordered" evidence="1">
    <location>
        <begin position="1"/>
        <end position="62"/>
    </location>
</feature>
<reference evidence="3" key="1">
    <citation type="submission" date="2021-01" db="EMBL/GenBank/DDBJ databases">
        <authorList>
            <person name="Corre E."/>
            <person name="Pelletier E."/>
            <person name="Niang G."/>
            <person name="Scheremetjew M."/>
            <person name="Finn R."/>
            <person name="Kale V."/>
            <person name="Holt S."/>
            <person name="Cochrane G."/>
            <person name="Meng A."/>
            <person name="Brown T."/>
            <person name="Cohen L."/>
        </authorList>
    </citation>
    <scope>NUCLEOTIDE SEQUENCE</scope>
    <source>
        <strain evidence="3">Isolate 1302-5</strain>
    </source>
</reference>
<feature type="compositionally biased region" description="Acidic residues" evidence="1">
    <location>
        <begin position="244"/>
        <end position="256"/>
    </location>
</feature>
<dbReference type="AlphaFoldDB" id="A0A7S4HMH8"/>
<feature type="compositionally biased region" description="Basic and acidic residues" evidence="1">
    <location>
        <begin position="430"/>
        <end position="439"/>
    </location>
</feature>
<dbReference type="SUPFAM" id="SSF51197">
    <property type="entry name" value="Clavaminate synthase-like"/>
    <property type="match status" value="1"/>
</dbReference>
<evidence type="ECO:0000259" key="2">
    <source>
        <dbReference type="PROSITE" id="PS51184"/>
    </source>
</evidence>
<dbReference type="InterPro" id="IPR003347">
    <property type="entry name" value="JmjC_dom"/>
</dbReference>
<dbReference type="Pfam" id="PF13621">
    <property type="entry name" value="Cupin_8"/>
    <property type="match status" value="1"/>
</dbReference>
<dbReference type="PROSITE" id="PS51184">
    <property type="entry name" value="JMJC"/>
    <property type="match status" value="1"/>
</dbReference>